<evidence type="ECO:0000256" key="2">
    <source>
        <dbReference type="SAM" id="MobiDB-lite"/>
    </source>
</evidence>
<dbReference type="Proteomes" id="UP000077202">
    <property type="component" value="Unassembled WGS sequence"/>
</dbReference>
<keyword evidence="5" id="KW-1185">Reference proteome</keyword>
<dbReference type="Pfam" id="PF00657">
    <property type="entry name" value="Lipase_GDSL"/>
    <property type="match status" value="1"/>
</dbReference>
<dbReference type="GO" id="GO:0016788">
    <property type="term" value="F:hydrolase activity, acting on ester bonds"/>
    <property type="evidence" value="ECO:0007669"/>
    <property type="project" value="InterPro"/>
</dbReference>
<evidence type="ECO:0000313" key="4">
    <source>
        <dbReference type="EMBL" id="OAE21513.1"/>
    </source>
</evidence>
<feature type="chain" id="PRO_5008051884" evidence="3">
    <location>
        <begin position="28"/>
        <end position="478"/>
    </location>
</feature>
<sequence length="478" mass="52187">MTRLRRSALLSLVLLGLVAERLVEVEATGCFPAIFSFGDGQFDTGGLSATFPTILHYDHPPYGQTYFQKPTGRHSDGRLMIDFLGSPGHDIEVLIACVGWSVGCMASTAEALGLDYTPAALQTVLSDYTSGGTWASSYSTIASVSSGNTAGPGLFLSPFGLNVQLMQFNEYQQTVNSVVATQARLKAKAAAGFTDDSPSENKKKQTKSKKTRHILQELDAEADMESQTMHPTAVNATLLELEAPTMRLPRSGSWGKALYLIATGGHDITNQYNNGKNIDTVVAGFPRLIGLIADAVRQIYRAGGRNLIVFDIEPQGCQPWLLTRIPHTADDLDWKGCLIQYNAVVQNFNKMLKSEVAVWREGYTDLNVFYFSQYDVKIGLLTNDTAGFNSTNTACCGVAGSTYNVNLMVPCGPPVMDPVTNITTVATVCNNPDEYLYWDGMYTTEAGNRYVMQQMLTGNFFDVPFPELTENCQLNPLT</sequence>
<name>A0A176VM65_MARPO</name>
<comment type="caution">
    <text evidence="4">The sequence shown here is derived from an EMBL/GenBank/DDBJ whole genome shotgun (WGS) entry which is preliminary data.</text>
</comment>
<reference evidence="4" key="1">
    <citation type="submission" date="2016-03" db="EMBL/GenBank/DDBJ databases">
        <title>Mechanisms controlling the formation of the plant cell surface in tip-growing cells are functionally conserved among land plants.</title>
        <authorList>
            <person name="Honkanen S."/>
            <person name="Jones V.A."/>
            <person name="Morieri G."/>
            <person name="Champion C."/>
            <person name="Hetherington A.J."/>
            <person name="Kelly S."/>
            <person name="Saint-Marcoux D."/>
            <person name="Proust H."/>
            <person name="Prescott H."/>
            <person name="Dolan L."/>
        </authorList>
    </citation>
    <scope>NUCLEOTIDE SEQUENCE [LARGE SCALE GENOMIC DNA]</scope>
    <source>
        <tissue evidence="4">Whole gametophyte</tissue>
    </source>
</reference>
<dbReference type="InterPro" id="IPR036514">
    <property type="entry name" value="SGNH_hydro_sf"/>
</dbReference>
<comment type="similarity">
    <text evidence="1">Belongs to the 'GDSL' lipolytic enzyme family.</text>
</comment>
<dbReference type="PANTHER" id="PTHR22835">
    <property type="entry name" value="ZINC FINGER FYVE DOMAIN CONTAINING PROTEIN"/>
    <property type="match status" value="1"/>
</dbReference>
<proteinExistence type="inferred from homology"/>
<protein>
    <submittedName>
        <fullName evidence="4">Uncharacterized protein</fullName>
    </submittedName>
</protein>
<accession>A0A176VM65</accession>
<dbReference type="InterPro" id="IPR001087">
    <property type="entry name" value="GDSL"/>
</dbReference>
<evidence type="ECO:0000313" key="5">
    <source>
        <dbReference type="Proteomes" id="UP000077202"/>
    </source>
</evidence>
<dbReference type="PANTHER" id="PTHR22835:SF659">
    <property type="entry name" value="GDSL LIPASE_ACYLHYDROLASE, PUTATIVE (AFU_ORTHOLOGUE AFUA_2G00510)-RELATED"/>
    <property type="match status" value="1"/>
</dbReference>
<feature type="signal peptide" evidence="3">
    <location>
        <begin position="1"/>
        <end position="27"/>
    </location>
</feature>
<evidence type="ECO:0000256" key="1">
    <source>
        <dbReference type="ARBA" id="ARBA00008668"/>
    </source>
</evidence>
<dbReference type="EMBL" id="LVLJ01003422">
    <property type="protein sequence ID" value="OAE21513.1"/>
    <property type="molecule type" value="Genomic_DNA"/>
</dbReference>
<keyword evidence="3" id="KW-0732">Signal</keyword>
<dbReference type="Gene3D" id="3.40.50.1110">
    <property type="entry name" value="SGNH hydrolase"/>
    <property type="match status" value="2"/>
</dbReference>
<evidence type="ECO:0000256" key="3">
    <source>
        <dbReference type="SAM" id="SignalP"/>
    </source>
</evidence>
<dbReference type="AlphaFoldDB" id="A0A176VM65"/>
<feature type="region of interest" description="Disordered" evidence="2">
    <location>
        <begin position="190"/>
        <end position="211"/>
    </location>
</feature>
<gene>
    <name evidence="4" type="ORF">AXG93_2116s1280</name>
</gene>
<organism evidence="4 5">
    <name type="scientific">Marchantia polymorpha subsp. ruderalis</name>
    <dbReference type="NCBI Taxonomy" id="1480154"/>
    <lineage>
        <taxon>Eukaryota</taxon>
        <taxon>Viridiplantae</taxon>
        <taxon>Streptophyta</taxon>
        <taxon>Embryophyta</taxon>
        <taxon>Marchantiophyta</taxon>
        <taxon>Marchantiopsida</taxon>
        <taxon>Marchantiidae</taxon>
        <taxon>Marchantiales</taxon>
        <taxon>Marchantiaceae</taxon>
        <taxon>Marchantia</taxon>
    </lineage>
</organism>